<keyword evidence="5" id="KW-1185">Reference proteome</keyword>
<dbReference type="Gene3D" id="3.30.710.10">
    <property type="entry name" value="Potassium Channel Kv1.1, Chain A"/>
    <property type="match status" value="1"/>
</dbReference>
<feature type="compositionally biased region" description="Acidic residues" evidence="2">
    <location>
        <begin position="91"/>
        <end position="111"/>
    </location>
</feature>
<proteinExistence type="predicted"/>
<dbReference type="Proteomes" id="UP000054266">
    <property type="component" value="Unassembled WGS sequence"/>
</dbReference>
<dbReference type="InterPro" id="IPR011333">
    <property type="entry name" value="SKP1/BTB/POZ_sf"/>
</dbReference>
<sequence>MSFAERQKHLLQTGEFSDFVLTVDGRDFKIHRSIVCPQSAVLHRLCAGNFKEGLEGRGTLAEENPDIFEKALEFLYTGEYNPSTKEHEVVASEDIEVSSEEGAPESNENETESLRQQGAPESNENETESLREQSEQLMLHTEVYLLAKYLDISGLMQHAKSSFTAVVKENFRADAFLEPFSRVFNHGGDGESGLRAQILELCLENSEHLPQDGDLTALLLQHEPIAWKMLSRQAHEHACRLEDVIETQRALEDTLQNSQETIGTLRQRVEELTADRDLTLTLLEKHDRCRNCEKDFGSYVDKHERGIIRCKRCRCRHYT</sequence>
<evidence type="ECO:0000313" key="5">
    <source>
        <dbReference type="Proteomes" id="UP000054266"/>
    </source>
</evidence>
<feature type="region of interest" description="Disordered" evidence="2">
    <location>
        <begin position="90"/>
        <end position="134"/>
    </location>
</feature>
<organism evidence="4 5">
    <name type="scientific">Phialophora macrospora</name>
    <dbReference type="NCBI Taxonomy" id="1851006"/>
    <lineage>
        <taxon>Eukaryota</taxon>
        <taxon>Fungi</taxon>
        <taxon>Dikarya</taxon>
        <taxon>Ascomycota</taxon>
        <taxon>Pezizomycotina</taxon>
        <taxon>Eurotiomycetes</taxon>
        <taxon>Chaetothyriomycetidae</taxon>
        <taxon>Chaetothyriales</taxon>
        <taxon>Herpotrichiellaceae</taxon>
        <taxon>Phialophora</taxon>
    </lineage>
</organism>
<dbReference type="EMBL" id="KN846960">
    <property type="protein sequence ID" value="KIW65508.1"/>
    <property type="molecule type" value="Genomic_DNA"/>
</dbReference>
<evidence type="ECO:0000313" key="4">
    <source>
        <dbReference type="EMBL" id="KIW65508.1"/>
    </source>
</evidence>
<dbReference type="STRING" id="5601.A0A0D2FC22"/>
<gene>
    <name evidence="4" type="ORF">PV04_07763</name>
</gene>
<protein>
    <recommendedName>
        <fullName evidence="3">BTB domain-containing protein</fullName>
    </recommendedName>
</protein>
<name>A0A0D2FC22_9EURO</name>
<feature type="coiled-coil region" evidence="1">
    <location>
        <begin position="241"/>
        <end position="275"/>
    </location>
</feature>
<accession>A0A0D2FC22</accession>
<evidence type="ECO:0000259" key="3">
    <source>
        <dbReference type="PROSITE" id="PS50097"/>
    </source>
</evidence>
<reference evidence="4 5" key="1">
    <citation type="submission" date="2015-01" db="EMBL/GenBank/DDBJ databases">
        <title>The Genome Sequence of Capronia semiimmersa CBS27337.</title>
        <authorList>
            <consortium name="The Broad Institute Genomics Platform"/>
            <person name="Cuomo C."/>
            <person name="de Hoog S."/>
            <person name="Gorbushina A."/>
            <person name="Stielow B."/>
            <person name="Teixiera M."/>
            <person name="Abouelleil A."/>
            <person name="Chapman S.B."/>
            <person name="Priest M."/>
            <person name="Young S.K."/>
            <person name="Wortman J."/>
            <person name="Nusbaum C."/>
            <person name="Birren B."/>
        </authorList>
    </citation>
    <scope>NUCLEOTIDE SEQUENCE [LARGE SCALE GENOMIC DNA]</scope>
    <source>
        <strain evidence="4 5">CBS 27337</strain>
    </source>
</reference>
<dbReference type="AlphaFoldDB" id="A0A0D2FC22"/>
<keyword evidence="1" id="KW-0175">Coiled coil</keyword>
<dbReference type="SUPFAM" id="SSF54695">
    <property type="entry name" value="POZ domain"/>
    <property type="match status" value="1"/>
</dbReference>
<evidence type="ECO:0000256" key="2">
    <source>
        <dbReference type="SAM" id="MobiDB-lite"/>
    </source>
</evidence>
<dbReference type="HOGENOM" id="CLU_057752_2_0_1"/>
<evidence type="ECO:0000256" key="1">
    <source>
        <dbReference type="SAM" id="Coils"/>
    </source>
</evidence>
<feature type="domain" description="BTB" evidence="3">
    <location>
        <begin position="17"/>
        <end position="84"/>
    </location>
</feature>
<dbReference type="PROSITE" id="PS50097">
    <property type="entry name" value="BTB"/>
    <property type="match status" value="1"/>
</dbReference>
<dbReference type="Pfam" id="PF00651">
    <property type="entry name" value="BTB"/>
    <property type="match status" value="1"/>
</dbReference>
<dbReference type="InterPro" id="IPR000210">
    <property type="entry name" value="BTB/POZ_dom"/>
</dbReference>
<dbReference type="PANTHER" id="PTHR47843">
    <property type="entry name" value="BTB DOMAIN-CONTAINING PROTEIN-RELATED"/>
    <property type="match status" value="1"/>
</dbReference>
<dbReference type="PANTHER" id="PTHR47843:SF5">
    <property type="entry name" value="BTB_POZ DOMAIN PROTEIN"/>
    <property type="match status" value="1"/>
</dbReference>